<dbReference type="AlphaFoldDB" id="A0A2N5RVZ2"/>
<sequence length="53" mass="6280">MLYSTSQIFTRKWQSKSAQSLYIDLQKSMISRLLENTSQFTLMHNVWTTKGNH</sequence>
<reference evidence="1 2" key="1">
    <citation type="submission" date="2017-11" db="EMBL/GenBank/DDBJ databases">
        <title>De novo assembly and phasing of dikaryotic genomes from two isolates of Puccinia coronata f. sp. avenae, the causal agent of oat crown rust.</title>
        <authorList>
            <person name="Miller M.E."/>
            <person name="Zhang Y."/>
            <person name="Omidvar V."/>
            <person name="Sperschneider J."/>
            <person name="Schwessinger B."/>
            <person name="Raley C."/>
            <person name="Palmer J.M."/>
            <person name="Garnica D."/>
            <person name="Upadhyaya N."/>
            <person name="Rathjen J."/>
            <person name="Taylor J.M."/>
            <person name="Park R.F."/>
            <person name="Dodds P.N."/>
            <person name="Hirsch C.D."/>
            <person name="Kianian S.F."/>
            <person name="Figueroa M."/>
        </authorList>
    </citation>
    <scope>NUCLEOTIDE SEQUENCE [LARGE SCALE GENOMIC DNA]</scope>
    <source>
        <strain evidence="1">12SD80</strain>
    </source>
</reference>
<dbReference type="EMBL" id="PGCI01001391">
    <property type="protein sequence ID" value="PLW05158.1"/>
    <property type="molecule type" value="Genomic_DNA"/>
</dbReference>
<accession>A0A2N5RVZ2</accession>
<evidence type="ECO:0000313" key="2">
    <source>
        <dbReference type="Proteomes" id="UP000235392"/>
    </source>
</evidence>
<dbReference type="Proteomes" id="UP000235392">
    <property type="component" value="Unassembled WGS sequence"/>
</dbReference>
<protein>
    <submittedName>
        <fullName evidence="1">Uncharacterized protein</fullName>
    </submittedName>
</protein>
<proteinExistence type="predicted"/>
<name>A0A2N5RVZ2_9BASI</name>
<gene>
    <name evidence="1" type="ORF">PCASD_26806</name>
</gene>
<evidence type="ECO:0000313" key="1">
    <source>
        <dbReference type="EMBL" id="PLW05158.1"/>
    </source>
</evidence>
<organism evidence="1 2">
    <name type="scientific">Puccinia coronata f. sp. avenae</name>
    <dbReference type="NCBI Taxonomy" id="200324"/>
    <lineage>
        <taxon>Eukaryota</taxon>
        <taxon>Fungi</taxon>
        <taxon>Dikarya</taxon>
        <taxon>Basidiomycota</taxon>
        <taxon>Pucciniomycotina</taxon>
        <taxon>Pucciniomycetes</taxon>
        <taxon>Pucciniales</taxon>
        <taxon>Pucciniaceae</taxon>
        <taxon>Puccinia</taxon>
    </lineage>
</organism>
<comment type="caution">
    <text evidence="1">The sequence shown here is derived from an EMBL/GenBank/DDBJ whole genome shotgun (WGS) entry which is preliminary data.</text>
</comment>